<dbReference type="GO" id="GO:0005777">
    <property type="term" value="C:peroxisome"/>
    <property type="evidence" value="ECO:0007669"/>
    <property type="project" value="TreeGrafter"/>
</dbReference>
<dbReference type="EC" id="1.2.1.84" evidence="1"/>
<comment type="catalytic activity">
    <reaction evidence="1">
        <text>a long-chain fatty acyl-CoA + 2 NADPH + 2 H(+) = a long-chain primary fatty alcohol + 2 NADP(+) + CoA</text>
        <dbReference type="Rhea" id="RHEA:52716"/>
        <dbReference type="ChEBI" id="CHEBI:15378"/>
        <dbReference type="ChEBI" id="CHEBI:57287"/>
        <dbReference type="ChEBI" id="CHEBI:57783"/>
        <dbReference type="ChEBI" id="CHEBI:58349"/>
        <dbReference type="ChEBI" id="CHEBI:77396"/>
        <dbReference type="ChEBI" id="CHEBI:83139"/>
        <dbReference type="EC" id="1.2.1.84"/>
    </reaction>
</comment>
<dbReference type="GO" id="GO:0102965">
    <property type="term" value="F:alcohol-forming long-chain fatty acyl-CoA reductase activity"/>
    <property type="evidence" value="ECO:0007669"/>
    <property type="project" value="UniProtKB-EC"/>
</dbReference>
<evidence type="ECO:0000313" key="3">
    <source>
        <dbReference type="EMBL" id="EFZ09581.1"/>
    </source>
</evidence>
<dbReference type="GO" id="GO:0035336">
    <property type="term" value="P:long-chain fatty-acyl-CoA metabolic process"/>
    <property type="evidence" value="ECO:0007669"/>
    <property type="project" value="TreeGrafter"/>
</dbReference>
<evidence type="ECO:0000256" key="1">
    <source>
        <dbReference type="RuleBase" id="RU363097"/>
    </source>
</evidence>
<gene>
    <name evidence="3" type="ORF">SINV_14931</name>
</gene>
<accession>E9JC73</accession>
<dbReference type="InterPro" id="IPR013120">
    <property type="entry name" value="FAR_NAD-bd"/>
</dbReference>
<dbReference type="GO" id="GO:0080019">
    <property type="term" value="F:alcohol-forming very long-chain fatty acyl-CoA reductase activity"/>
    <property type="evidence" value="ECO:0007669"/>
    <property type="project" value="InterPro"/>
</dbReference>
<dbReference type="Pfam" id="PF07993">
    <property type="entry name" value="NAD_binding_4"/>
    <property type="match status" value="1"/>
</dbReference>
<dbReference type="AlphaFoldDB" id="E9JC73"/>
<dbReference type="PANTHER" id="PTHR11011:SF60">
    <property type="entry name" value="FATTY ACYL-COA REDUCTASE-RELATED"/>
    <property type="match status" value="1"/>
</dbReference>
<proteinExistence type="inferred from homology"/>
<keyword evidence="1" id="KW-0560">Oxidoreductase</keyword>
<evidence type="ECO:0000259" key="2">
    <source>
        <dbReference type="Pfam" id="PF07993"/>
    </source>
</evidence>
<feature type="non-terminal residue" evidence="3">
    <location>
        <position position="113"/>
    </location>
</feature>
<comment type="similarity">
    <text evidence="1">Belongs to the fatty acyl-CoA reductase family.</text>
</comment>
<dbReference type="HOGENOM" id="CLU_2139789_0_0_1"/>
<name>E9JC73_SOLIN</name>
<keyword evidence="1" id="KW-0443">Lipid metabolism</keyword>
<protein>
    <recommendedName>
        <fullName evidence="1">Fatty acyl-CoA reductase</fullName>
        <ecNumber evidence="1">1.2.1.84</ecNumber>
    </recommendedName>
</protein>
<organism>
    <name type="scientific">Solenopsis invicta</name>
    <name type="common">Red imported fire ant</name>
    <name type="synonym">Solenopsis wagneri</name>
    <dbReference type="NCBI Taxonomy" id="13686"/>
    <lineage>
        <taxon>Eukaryota</taxon>
        <taxon>Metazoa</taxon>
        <taxon>Ecdysozoa</taxon>
        <taxon>Arthropoda</taxon>
        <taxon>Hexapoda</taxon>
        <taxon>Insecta</taxon>
        <taxon>Pterygota</taxon>
        <taxon>Neoptera</taxon>
        <taxon>Endopterygota</taxon>
        <taxon>Hymenoptera</taxon>
        <taxon>Apocrita</taxon>
        <taxon>Aculeata</taxon>
        <taxon>Formicoidea</taxon>
        <taxon>Formicidae</taxon>
        <taxon>Myrmicinae</taxon>
        <taxon>Solenopsis</taxon>
    </lineage>
</organism>
<dbReference type="PANTHER" id="PTHR11011">
    <property type="entry name" value="MALE STERILITY PROTEIN 2-RELATED"/>
    <property type="match status" value="1"/>
</dbReference>
<sequence>MLPSISQGIKSRQSGLFQNCHQKFSCQILEVIVLSCASEPFVGWIDNMYGPVGTLVSSLLGITRFYYCNTDVKANTVPIDFIVNALIASAWDVFNQRRYDYVLINAIVIHASI</sequence>
<keyword evidence="1" id="KW-0521">NADP</keyword>
<dbReference type="EMBL" id="GL771744">
    <property type="protein sequence ID" value="EFZ09581.1"/>
    <property type="molecule type" value="Genomic_DNA"/>
</dbReference>
<dbReference type="InterPro" id="IPR026055">
    <property type="entry name" value="FAR"/>
</dbReference>
<reference evidence="3" key="1">
    <citation type="journal article" date="2011" name="Proc. Natl. Acad. Sci. U.S.A.">
        <title>The genome of the fire ant Solenopsis invicta.</title>
        <authorList>
            <person name="Wurm Y."/>
            <person name="Wang J."/>
            <person name="Riba-Grognuz O."/>
            <person name="Corona M."/>
            <person name="Nygaard S."/>
            <person name="Hunt B.G."/>
            <person name="Ingram K.K."/>
            <person name="Falquet L."/>
            <person name="Nipitwattanaphon M."/>
            <person name="Gotzek D."/>
            <person name="Dijkstra M.B."/>
            <person name="Oettler J."/>
            <person name="Comtesse F."/>
            <person name="Shih C.J."/>
            <person name="Wu W.J."/>
            <person name="Yang C.C."/>
            <person name="Thomas J."/>
            <person name="Beaudoing E."/>
            <person name="Pradervand S."/>
            <person name="Flegel V."/>
            <person name="Cook E.D."/>
            <person name="Fabbretti R."/>
            <person name="Stockinger H."/>
            <person name="Long L."/>
            <person name="Farmerie W.G."/>
            <person name="Oakey J."/>
            <person name="Boomsma J.J."/>
            <person name="Pamilo P."/>
            <person name="Yi S.V."/>
            <person name="Heinze J."/>
            <person name="Goodisman M.A."/>
            <person name="Farinelli L."/>
            <person name="Harshman K."/>
            <person name="Hulo N."/>
            <person name="Cerutti L."/>
            <person name="Xenarios I."/>
            <person name="Shoemaker D."/>
            <person name="Keller L."/>
        </authorList>
    </citation>
    <scope>NUCLEOTIDE SEQUENCE [LARGE SCALE GENOMIC DNA]</scope>
</reference>
<feature type="domain" description="Thioester reductase (TE)" evidence="2">
    <location>
        <begin position="35"/>
        <end position="85"/>
    </location>
</feature>
<comment type="function">
    <text evidence="1">Catalyzes the reduction of fatty acyl-CoA to fatty alcohols.</text>
</comment>
<keyword evidence="1" id="KW-0444">Lipid biosynthesis</keyword>